<reference evidence="2" key="1">
    <citation type="submission" date="2019-12" db="EMBL/GenBank/DDBJ databases">
        <authorList>
            <person name="zhang j."/>
            <person name="sun C.M."/>
        </authorList>
    </citation>
    <scope>NUCLEOTIDE SEQUENCE</scope>
    <source>
        <strain evidence="2">NS-1</strain>
    </source>
</reference>
<dbReference type="RefSeq" id="WP_230866729.1">
    <property type="nucleotide sequence ID" value="NZ_CP046640.1"/>
</dbReference>
<protein>
    <recommendedName>
        <fullName evidence="4">MotA/TolQ/ExbB proton channel domain-containing protein</fullName>
    </recommendedName>
</protein>
<gene>
    <name evidence="2" type="ORF">GM661_09980</name>
</gene>
<dbReference type="AlphaFoldDB" id="A0A8A7K905"/>
<evidence type="ECO:0000313" key="3">
    <source>
        <dbReference type="Proteomes" id="UP000665020"/>
    </source>
</evidence>
<keyword evidence="1" id="KW-1133">Transmembrane helix</keyword>
<feature type="transmembrane region" description="Helical" evidence="1">
    <location>
        <begin position="20"/>
        <end position="42"/>
    </location>
</feature>
<name>A0A8A7K905_9FIRM</name>
<evidence type="ECO:0000256" key="1">
    <source>
        <dbReference type="SAM" id="Phobius"/>
    </source>
</evidence>
<organism evidence="2 3">
    <name type="scientific">Iocasia fonsfrigidae</name>
    <dbReference type="NCBI Taxonomy" id="2682810"/>
    <lineage>
        <taxon>Bacteria</taxon>
        <taxon>Bacillati</taxon>
        <taxon>Bacillota</taxon>
        <taxon>Clostridia</taxon>
        <taxon>Halanaerobiales</taxon>
        <taxon>Halanaerobiaceae</taxon>
        <taxon>Iocasia</taxon>
    </lineage>
</organism>
<dbReference type="Proteomes" id="UP000665020">
    <property type="component" value="Chromosome"/>
</dbReference>
<accession>A0A8A7K905</accession>
<evidence type="ECO:0000313" key="2">
    <source>
        <dbReference type="EMBL" id="QTL98283.1"/>
    </source>
</evidence>
<proteinExistence type="predicted"/>
<sequence>MTGLELLKSIYSYYSNHPCLIIITSIMLLFFFLEFILSLRISRRLKLMVKKMEEDKLTEDKFLLNLINDYKSTVHNKDYQLINPEAYVDSFLARKKSCLLHSKEILKQSDYIFILTGLFSSFIIILFGITNLNLEGVTGLNDLFTSLSTLLFSLKPALIIMTLSIIFALLSNIILRFWNLDYRLDIFKSVLIDYLLNNIDTNNSSPEKNLFLGLIKAIKKNTVTIDESINNKLIKHLQDMEEKLSIFQLEEIKSAAGEEKLDENPTC</sequence>
<feature type="transmembrane region" description="Helical" evidence="1">
    <location>
        <begin position="154"/>
        <end position="178"/>
    </location>
</feature>
<keyword evidence="1" id="KW-0812">Transmembrane</keyword>
<keyword evidence="1" id="KW-0472">Membrane</keyword>
<dbReference type="EMBL" id="CP046640">
    <property type="protein sequence ID" value="QTL98283.1"/>
    <property type="molecule type" value="Genomic_DNA"/>
</dbReference>
<feature type="transmembrane region" description="Helical" evidence="1">
    <location>
        <begin position="111"/>
        <end position="134"/>
    </location>
</feature>
<dbReference type="KEGG" id="ifn:GM661_09980"/>
<keyword evidence="3" id="KW-1185">Reference proteome</keyword>
<evidence type="ECO:0008006" key="4">
    <source>
        <dbReference type="Google" id="ProtNLM"/>
    </source>
</evidence>